<dbReference type="PANTHER" id="PTHR30457:SF12">
    <property type="entry name" value="5'_3'-NUCLEOTIDASE SURE"/>
    <property type="match status" value="1"/>
</dbReference>
<evidence type="ECO:0000313" key="10">
    <source>
        <dbReference type="EMBL" id="TGE24551.1"/>
    </source>
</evidence>
<evidence type="ECO:0000256" key="2">
    <source>
        <dbReference type="ARBA" id="ARBA00011062"/>
    </source>
</evidence>
<evidence type="ECO:0000256" key="7">
    <source>
        <dbReference type="HAMAP-Rule" id="MF_00060"/>
    </source>
</evidence>
<keyword evidence="5 7" id="KW-0547">Nucleotide-binding</keyword>
<organism evidence="10 11">
    <name type="scientific">Hymenobacter aquaticus</name>
    <dbReference type="NCBI Taxonomy" id="1867101"/>
    <lineage>
        <taxon>Bacteria</taxon>
        <taxon>Pseudomonadati</taxon>
        <taxon>Bacteroidota</taxon>
        <taxon>Cytophagia</taxon>
        <taxon>Cytophagales</taxon>
        <taxon>Hymenobacteraceae</taxon>
        <taxon>Hymenobacter</taxon>
    </lineage>
</organism>
<feature type="binding site" evidence="7">
    <location>
        <position position="16"/>
    </location>
    <ligand>
        <name>a divalent metal cation</name>
        <dbReference type="ChEBI" id="CHEBI:60240"/>
    </ligand>
</feature>
<evidence type="ECO:0000256" key="1">
    <source>
        <dbReference type="ARBA" id="ARBA00000815"/>
    </source>
</evidence>
<evidence type="ECO:0000256" key="3">
    <source>
        <dbReference type="ARBA" id="ARBA00022490"/>
    </source>
</evidence>
<keyword evidence="4 7" id="KW-0479">Metal-binding</keyword>
<keyword evidence="11" id="KW-1185">Reference proteome</keyword>
<evidence type="ECO:0000256" key="6">
    <source>
        <dbReference type="ARBA" id="ARBA00022801"/>
    </source>
</evidence>
<sequence>MSAKVRKPLILISNDDGITAPGIAVLVRVMRRIGEVVVVAPDSPQSGMGHAITIGTSLRLDPSTIFEGIEAYECSGTPADCVKLAKNVVLKERRPDLVVSGINHGSNSSVNVLYSGTMSAAIEAAIEGLPAIGFSLCDYGHQADFSHVEPWIEHIARQALANGIPVGTALNVNIPKKSDQPLAGARLCRQARAKWNEEFDLRYDPHNRPYYWLIGKFENEDHGEDTDEFALAHNYISIVPCQFDLTALYGVTQMNEQWQLTLDEQPAAKSAPKKPASPQPAQKAKAAPAAKKAAKK</sequence>
<proteinExistence type="inferred from homology"/>
<feature type="domain" description="Survival protein SurE-like phosphatase/nucleotidase" evidence="9">
    <location>
        <begin position="10"/>
        <end position="196"/>
    </location>
</feature>
<feature type="region of interest" description="Disordered" evidence="8">
    <location>
        <begin position="262"/>
        <end position="296"/>
    </location>
</feature>
<keyword evidence="6 7" id="KW-0378">Hydrolase</keyword>
<comment type="function">
    <text evidence="7">Nucleotidase that shows phosphatase activity on nucleoside 5'-monophosphates.</text>
</comment>
<comment type="similarity">
    <text evidence="2 7">Belongs to the SurE nucleotidase family.</text>
</comment>
<dbReference type="SUPFAM" id="SSF64167">
    <property type="entry name" value="SurE-like"/>
    <property type="match status" value="1"/>
</dbReference>
<comment type="caution">
    <text evidence="10">The sequence shown here is derived from an EMBL/GenBank/DDBJ whole genome shotgun (WGS) entry which is preliminary data.</text>
</comment>
<dbReference type="GO" id="GO:0000166">
    <property type="term" value="F:nucleotide binding"/>
    <property type="evidence" value="ECO:0007669"/>
    <property type="project" value="UniProtKB-KW"/>
</dbReference>
<dbReference type="GO" id="GO:0046872">
    <property type="term" value="F:metal ion binding"/>
    <property type="evidence" value="ECO:0007669"/>
    <property type="project" value="UniProtKB-UniRule"/>
</dbReference>
<evidence type="ECO:0000259" key="9">
    <source>
        <dbReference type="Pfam" id="PF01975"/>
    </source>
</evidence>
<dbReference type="HAMAP" id="MF_00060">
    <property type="entry name" value="SurE"/>
    <property type="match status" value="1"/>
</dbReference>
<dbReference type="Proteomes" id="UP000297549">
    <property type="component" value="Unassembled WGS sequence"/>
</dbReference>
<accession>A0A4Z0Q660</accession>
<dbReference type="AlphaFoldDB" id="A0A4Z0Q660"/>
<reference evidence="10 11" key="1">
    <citation type="submission" date="2019-04" db="EMBL/GenBank/DDBJ databases">
        <authorList>
            <person name="Feng G."/>
            <person name="Zhang J."/>
            <person name="Zhu H."/>
        </authorList>
    </citation>
    <scope>NUCLEOTIDE SEQUENCE [LARGE SCALE GENOMIC DNA]</scope>
    <source>
        <strain evidence="10 11">JCM 31653</strain>
    </source>
</reference>
<evidence type="ECO:0000256" key="4">
    <source>
        <dbReference type="ARBA" id="ARBA00022723"/>
    </source>
</evidence>
<dbReference type="RefSeq" id="WP_135462135.1">
    <property type="nucleotide sequence ID" value="NZ_SRLC01000001.1"/>
</dbReference>
<dbReference type="OrthoDB" id="9780815at2"/>
<feature type="binding site" evidence="7">
    <location>
        <position position="15"/>
    </location>
    <ligand>
        <name>a divalent metal cation</name>
        <dbReference type="ChEBI" id="CHEBI:60240"/>
    </ligand>
</feature>
<protein>
    <recommendedName>
        <fullName evidence="7">5'-nucleotidase SurE</fullName>
        <ecNumber evidence="7">3.1.3.5</ecNumber>
    </recommendedName>
    <alternativeName>
        <fullName evidence="7">Nucleoside 5'-monophosphate phosphohydrolase</fullName>
    </alternativeName>
</protein>
<name>A0A4Z0Q660_9BACT</name>
<dbReference type="PANTHER" id="PTHR30457">
    <property type="entry name" value="5'-NUCLEOTIDASE SURE"/>
    <property type="match status" value="1"/>
</dbReference>
<comment type="catalytic activity">
    <reaction evidence="1 7">
        <text>a ribonucleoside 5'-phosphate + H2O = a ribonucleoside + phosphate</text>
        <dbReference type="Rhea" id="RHEA:12484"/>
        <dbReference type="ChEBI" id="CHEBI:15377"/>
        <dbReference type="ChEBI" id="CHEBI:18254"/>
        <dbReference type="ChEBI" id="CHEBI:43474"/>
        <dbReference type="ChEBI" id="CHEBI:58043"/>
        <dbReference type="EC" id="3.1.3.5"/>
    </reaction>
</comment>
<evidence type="ECO:0000256" key="5">
    <source>
        <dbReference type="ARBA" id="ARBA00022741"/>
    </source>
</evidence>
<dbReference type="InterPro" id="IPR002828">
    <property type="entry name" value="SurE-like_Pase/nucleotidase"/>
</dbReference>
<feature type="compositionally biased region" description="Low complexity" evidence="8">
    <location>
        <begin position="267"/>
        <end position="296"/>
    </location>
</feature>
<feature type="binding site" evidence="7">
    <location>
        <position position="46"/>
    </location>
    <ligand>
        <name>a divalent metal cation</name>
        <dbReference type="ChEBI" id="CHEBI:60240"/>
    </ligand>
</feature>
<keyword evidence="3 7" id="KW-0963">Cytoplasm</keyword>
<dbReference type="InterPro" id="IPR036523">
    <property type="entry name" value="SurE-like_sf"/>
</dbReference>
<dbReference type="InterPro" id="IPR030048">
    <property type="entry name" value="SurE"/>
</dbReference>
<comment type="cofactor">
    <cofactor evidence="7">
        <name>a divalent metal cation</name>
        <dbReference type="ChEBI" id="CHEBI:60240"/>
    </cofactor>
    <text evidence="7">Binds 1 divalent metal cation per subunit.</text>
</comment>
<feature type="binding site" evidence="7">
    <location>
        <position position="103"/>
    </location>
    <ligand>
        <name>a divalent metal cation</name>
        <dbReference type="ChEBI" id="CHEBI:60240"/>
    </ligand>
</feature>
<dbReference type="Gene3D" id="3.40.1210.10">
    <property type="entry name" value="Survival protein SurE-like phosphatase/nucleotidase"/>
    <property type="match status" value="1"/>
</dbReference>
<dbReference type="GO" id="GO:0004309">
    <property type="term" value="F:exopolyphosphatase activity"/>
    <property type="evidence" value="ECO:0007669"/>
    <property type="project" value="TreeGrafter"/>
</dbReference>
<gene>
    <name evidence="7 10" type="primary">surE</name>
    <name evidence="10" type="ORF">E5K00_04885</name>
</gene>
<dbReference type="EMBL" id="SRLC01000001">
    <property type="protein sequence ID" value="TGE24551.1"/>
    <property type="molecule type" value="Genomic_DNA"/>
</dbReference>
<dbReference type="GO" id="GO:0005737">
    <property type="term" value="C:cytoplasm"/>
    <property type="evidence" value="ECO:0007669"/>
    <property type="project" value="UniProtKB-SubCell"/>
</dbReference>
<dbReference type="EC" id="3.1.3.5" evidence="7"/>
<evidence type="ECO:0000313" key="11">
    <source>
        <dbReference type="Proteomes" id="UP000297549"/>
    </source>
</evidence>
<dbReference type="GO" id="GO:0008254">
    <property type="term" value="F:3'-nucleotidase activity"/>
    <property type="evidence" value="ECO:0007669"/>
    <property type="project" value="TreeGrafter"/>
</dbReference>
<evidence type="ECO:0000256" key="8">
    <source>
        <dbReference type="SAM" id="MobiDB-lite"/>
    </source>
</evidence>
<dbReference type="Pfam" id="PF01975">
    <property type="entry name" value="SurE"/>
    <property type="match status" value="1"/>
</dbReference>
<dbReference type="GO" id="GO:0008253">
    <property type="term" value="F:5'-nucleotidase activity"/>
    <property type="evidence" value="ECO:0007669"/>
    <property type="project" value="UniProtKB-UniRule"/>
</dbReference>
<comment type="subcellular location">
    <subcellularLocation>
        <location evidence="7">Cytoplasm</location>
    </subcellularLocation>
</comment>